<protein>
    <submittedName>
        <fullName evidence="1">Uncharacterized protein</fullName>
    </submittedName>
</protein>
<dbReference type="Proteomes" id="UP000051380">
    <property type="component" value="Unassembled WGS sequence"/>
</dbReference>
<gene>
    <name evidence="1" type="ORF">AOQ72_10510</name>
</gene>
<reference evidence="1 2" key="1">
    <citation type="submission" date="2015-09" db="EMBL/GenBank/DDBJ databases">
        <title>Draft Genome Sequence of the Strain BR 3267 (Bradyrhizobium yuanmingense) recommended as inoculant for cowpea in Brazil.</title>
        <authorList>
            <person name="Simoes-Araujo J.L."/>
            <person name="Zilli J.E."/>
        </authorList>
    </citation>
    <scope>NUCLEOTIDE SEQUENCE [LARGE SCALE GENOMIC DNA]</scope>
    <source>
        <strain evidence="1 2">BR3267</strain>
    </source>
</reference>
<dbReference type="AlphaFoldDB" id="A0A0R3D4Y0"/>
<evidence type="ECO:0000313" key="2">
    <source>
        <dbReference type="Proteomes" id="UP000051380"/>
    </source>
</evidence>
<sequence>MHAPAKRDTLLKQADDAIATARHLQSELCETMAAAHAQCRRMEHWETLQLGLYPAVAISLRVRARVSEQGVK</sequence>
<evidence type="ECO:0000313" key="1">
    <source>
        <dbReference type="EMBL" id="KRQ01839.1"/>
    </source>
</evidence>
<dbReference type="EMBL" id="LJYF01000004">
    <property type="protein sequence ID" value="KRQ01839.1"/>
    <property type="molecule type" value="Genomic_DNA"/>
</dbReference>
<name>A0A0R3D4Y0_9BRAD</name>
<organism evidence="1 2">
    <name type="scientific">Bradyrhizobium yuanmingense</name>
    <dbReference type="NCBI Taxonomy" id="108015"/>
    <lineage>
        <taxon>Bacteria</taxon>
        <taxon>Pseudomonadati</taxon>
        <taxon>Pseudomonadota</taxon>
        <taxon>Alphaproteobacteria</taxon>
        <taxon>Hyphomicrobiales</taxon>
        <taxon>Nitrobacteraceae</taxon>
        <taxon>Bradyrhizobium</taxon>
    </lineage>
</organism>
<comment type="caution">
    <text evidence="1">The sequence shown here is derived from an EMBL/GenBank/DDBJ whole genome shotgun (WGS) entry which is preliminary data.</text>
</comment>
<proteinExistence type="predicted"/>
<accession>A0A0R3D4Y0</accession>